<evidence type="ECO:0000313" key="2">
    <source>
        <dbReference type="Proteomes" id="UP000583929"/>
    </source>
</evidence>
<dbReference type="AlphaFoldDB" id="A0A7J6DP66"/>
<gene>
    <name evidence="1" type="ORF">G4B88_024278</name>
</gene>
<reference evidence="1 2" key="1">
    <citation type="journal article" date="2020" name="bioRxiv">
        <title>Sequence and annotation of 42 cannabis genomes reveals extensive copy number variation in cannabinoid synthesis and pathogen resistance genes.</title>
        <authorList>
            <person name="Mckernan K.J."/>
            <person name="Helbert Y."/>
            <person name="Kane L.T."/>
            <person name="Ebling H."/>
            <person name="Zhang L."/>
            <person name="Liu B."/>
            <person name="Eaton Z."/>
            <person name="Mclaughlin S."/>
            <person name="Kingan S."/>
            <person name="Baybayan P."/>
            <person name="Concepcion G."/>
            <person name="Jordan M."/>
            <person name="Riva A."/>
            <person name="Barbazuk W."/>
            <person name="Harkins T."/>
        </authorList>
    </citation>
    <scope>NUCLEOTIDE SEQUENCE [LARGE SCALE GENOMIC DNA]</scope>
    <source>
        <strain evidence="2">cv. Jamaican Lion 4</strain>
        <tissue evidence="1">Leaf</tissue>
    </source>
</reference>
<comment type="caution">
    <text evidence="1">The sequence shown here is derived from an EMBL/GenBank/DDBJ whole genome shotgun (WGS) entry which is preliminary data.</text>
</comment>
<keyword evidence="2" id="KW-1185">Reference proteome</keyword>
<evidence type="ECO:0000313" key="1">
    <source>
        <dbReference type="EMBL" id="KAF4347640.1"/>
    </source>
</evidence>
<dbReference type="EMBL" id="JAATIQ010000790">
    <property type="protein sequence ID" value="KAF4347640.1"/>
    <property type="molecule type" value="Genomic_DNA"/>
</dbReference>
<dbReference type="Proteomes" id="UP000583929">
    <property type="component" value="Unassembled WGS sequence"/>
</dbReference>
<name>A0A7J6DP66_CANSA</name>
<proteinExistence type="predicted"/>
<protein>
    <submittedName>
        <fullName evidence="1">Uncharacterized protein</fullName>
    </submittedName>
</protein>
<organism evidence="1 2">
    <name type="scientific">Cannabis sativa</name>
    <name type="common">Hemp</name>
    <name type="synonym">Marijuana</name>
    <dbReference type="NCBI Taxonomy" id="3483"/>
    <lineage>
        <taxon>Eukaryota</taxon>
        <taxon>Viridiplantae</taxon>
        <taxon>Streptophyta</taxon>
        <taxon>Embryophyta</taxon>
        <taxon>Tracheophyta</taxon>
        <taxon>Spermatophyta</taxon>
        <taxon>Magnoliopsida</taxon>
        <taxon>eudicotyledons</taxon>
        <taxon>Gunneridae</taxon>
        <taxon>Pentapetalae</taxon>
        <taxon>rosids</taxon>
        <taxon>fabids</taxon>
        <taxon>Rosales</taxon>
        <taxon>Cannabaceae</taxon>
        <taxon>Cannabis</taxon>
    </lineage>
</organism>
<accession>A0A7J6DP66</accession>
<sequence length="226" mass="27105">MDEDNKRLVYVLYDGRWVIDEKSKSRRYVDHQVKIIMAAASRYFYYPYKGPYDWLIHKICEELGVDSKTMKHSIKMSFDPKFGSNNKEWEKSQRLKLNYICSEIMDKDKKTLIYILYDGMWIIDENSKSRRYVDHQVKIIMQEDRFMGYPSYDGPYDWLIDKICKELRLDSKTMKNSIKISFDPKFGSNNKGMKIENHDNVSVFLYLIKNDPEFKKCPIVVEFETN</sequence>